<evidence type="ECO:0000256" key="2">
    <source>
        <dbReference type="ARBA" id="ARBA00022605"/>
    </source>
</evidence>
<evidence type="ECO:0000259" key="8">
    <source>
        <dbReference type="Pfam" id="PF00171"/>
    </source>
</evidence>
<proteinExistence type="inferred from homology"/>
<comment type="pathway">
    <text evidence="1 7">Amino-acid biosynthesis; L-proline biosynthesis; L-glutamate 5-semialdehyde from L-glutamate: step 2/2.</text>
</comment>
<dbReference type="EMBL" id="FOXH01000002">
    <property type="protein sequence ID" value="SFP27908.1"/>
    <property type="molecule type" value="Genomic_DNA"/>
</dbReference>
<dbReference type="PROSITE" id="PS01223">
    <property type="entry name" value="PROA"/>
    <property type="match status" value="1"/>
</dbReference>
<reference evidence="9 10" key="1">
    <citation type="submission" date="2016-10" db="EMBL/GenBank/DDBJ databases">
        <authorList>
            <person name="de Groot N.N."/>
        </authorList>
    </citation>
    <scope>NUCLEOTIDE SEQUENCE [LARGE SCALE GENOMIC DNA]</scope>
    <source>
        <strain evidence="10">E92,LMG 26720,CCM 7988</strain>
    </source>
</reference>
<keyword evidence="5 7" id="KW-0560">Oxidoreductase</keyword>
<dbReference type="UniPathway" id="UPA00098">
    <property type="reaction ID" value="UER00360"/>
</dbReference>
<evidence type="ECO:0000256" key="6">
    <source>
        <dbReference type="ARBA" id="ARBA00049024"/>
    </source>
</evidence>
<keyword evidence="7" id="KW-0963">Cytoplasm</keyword>
<dbReference type="GO" id="GO:0005737">
    <property type="term" value="C:cytoplasm"/>
    <property type="evidence" value="ECO:0007669"/>
    <property type="project" value="UniProtKB-SubCell"/>
</dbReference>
<name>A0A1I5P1D0_9BACT</name>
<dbReference type="HAMAP" id="MF_00412">
    <property type="entry name" value="ProA"/>
    <property type="match status" value="1"/>
</dbReference>
<evidence type="ECO:0000256" key="3">
    <source>
        <dbReference type="ARBA" id="ARBA00022650"/>
    </source>
</evidence>
<dbReference type="STRING" id="1079859.SAMN04515674_102228"/>
<keyword evidence="2 7" id="KW-0028">Amino-acid biosynthesis</keyword>
<sequence length="426" mass="47152">MELETQELETITTIVPMLAKTHAASAEVRRLTDARKKAILDRLAEVLLENKAQIILENQKDLSRMSPEDPKYDRLTLTEKRIADLASSLNDVADLPDPTGQILLEKSLENGLSIRKIAVPLGVVGVIYESRPNVTIDVTSLCIRSGNAVVLRGGSDAYETNICLIGLIHKVLKEFDINTDAITLLPVNREFVKELLTATRYVDVIIPRGSESLIEFVRKNSLVPTIETGAGVCHTYVETTANLENARNIVVNAKVSRPSVCNSLDTVVVDRAIAAQFLPMLKEDFLKYNVEVFADETAFEILSSVNYPYLQQADEADFGREFLDFKCSVKIVEGFDEALKHIGKYSSRHSEAIISENTEYCLIFQQEIDAAAVYANASTRFTDGGAFGLGAEIGISTQKLHARGPFALEKLVTEKWIVTGEGQVRW</sequence>
<dbReference type="PANTHER" id="PTHR11063:SF8">
    <property type="entry name" value="DELTA-1-PYRROLINE-5-CARBOXYLATE SYNTHASE"/>
    <property type="match status" value="1"/>
</dbReference>
<dbReference type="FunFam" id="3.40.309.10:FF:000006">
    <property type="entry name" value="Gamma-glutamyl phosphate reductase"/>
    <property type="match status" value="1"/>
</dbReference>
<keyword evidence="4 7" id="KW-0521">NADP</keyword>
<dbReference type="InterPro" id="IPR016162">
    <property type="entry name" value="Ald_DH_N"/>
</dbReference>
<dbReference type="InterPro" id="IPR015590">
    <property type="entry name" value="Aldehyde_DH_dom"/>
</dbReference>
<dbReference type="Gene3D" id="3.40.309.10">
    <property type="entry name" value="Aldehyde Dehydrogenase, Chain A, domain 2"/>
    <property type="match status" value="1"/>
</dbReference>
<feature type="domain" description="Aldehyde dehydrogenase" evidence="8">
    <location>
        <begin position="18"/>
        <end position="291"/>
    </location>
</feature>
<dbReference type="NCBIfam" id="NF001221">
    <property type="entry name" value="PRK00197.1"/>
    <property type="match status" value="1"/>
</dbReference>
<dbReference type="CDD" id="cd07079">
    <property type="entry name" value="ALDH_F18-19_ProA-GPR"/>
    <property type="match status" value="1"/>
</dbReference>
<comment type="subcellular location">
    <subcellularLocation>
        <location evidence="7">Cytoplasm</location>
    </subcellularLocation>
</comment>
<dbReference type="GO" id="GO:0055129">
    <property type="term" value="P:L-proline biosynthetic process"/>
    <property type="evidence" value="ECO:0007669"/>
    <property type="project" value="UniProtKB-UniRule"/>
</dbReference>
<dbReference type="InterPro" id="IPR020593">
    <property type="entry name" value="G-glutamylP_reductase_CS"/>
</dbReference>
<dbReference type="InterPro" id="IPR012134">
    <property type="entry name" value="Glu-5-SA_DH"/>
</dbReference>
<dbReference type="EC" id="1.2.1.41" evidence="7"/>
<keyword evidence="3 7" id="KW-0641">Proline biosynthesis</keyword>
<dbReference type="GO" id="GO:0004350">
    <property type="term" value="F:glutamate-5-semialdehyde dehydrogenase activity"/>
    <property type="evidence" value="ECO:0007669"/>
    <property type="project" value="UniProtKB-UniRule"/>
</dbReference>
<comment type="similarity">
    <text evidence="7">Belongs to the gamma-glutamyl phosphate reductase family.</text>
</comment>
<dbReference type="NCBIfam" id="TIGR00407">
    <property type="entry name" value="proA"/>
    <property type="match status" value="1"/>
</dbReference>
<organism evidence="9 10">
    <name type="scientific">Pseudarcicella hirudinis</name>
    <dbReference type="NCBI Taxonomy" id="1079859"/>
    <lineage>
        <taxon>Bacteria</taxon>
        <taxon>Pseudomonadati</taxon>
        <taxon>Bacteroidota</taxon>
        <taxon>Cytophagia</taxon>
        <taxon>Cytophagales</taxon>
        <taxon>Flectobacillaceae</taxon>
        <taxon>Pseudarcicella</taxon>
    </lineage>
</organism>
<evidence type="ECO:0000256" key="5">
    <source>
        <dbReference type="ARBA" id="ARBA00023002"/>
    </source>
</evidence>
<evidence type="ECO:0000313" key="9">
    <source>
        <dbReference type="EMBL" id="SFP27908.1"/>
    </source>
</evidence>
<protein>
    <recommendedName>
        <fullName evidence="7">Gamma-glutamyl phosphate reductase</fullName>
        <shortName evidence="7">GPR</shortName>
        <ecNumber evidence="7">1.2.1.41</ecNumber>
    </recommendedName>
    <alternativeName>
        <fullName evidence="7">Glutamate-5-semialdehyde dehydrogenase</fullName>
    </alternativeName>
    <alternativeName>
        <fullName evidence="7">Glutamyl-gamma-semialdehyde dehydrogenase</fullName>
        <shortName evidence="7">GSA dehydrogenase</shortName>
    </alternativeName>
</protein>
<dbReference type="SUPFAM" id="SSF53720">
    <property type="entry name" value="ALDH-like"/>
    <property type="match status" value="1"/>
</dbReference>
<dbReference type="AlphaFoldDB" id="A0A1I5P1D0"/>
<dbReference type="InterPro" id="IPR016161">
    <property type="entry name" value="Ald_DH/histidinol_DH"/>
</dbReference>
<accession>A0A1I5P1D0</accession>
<evidence type="ECO:0000256" key="4">
    <source>
        <dbReference type="ARBA" id="ARBA00022857"/>
    </source>
</evidence>
<dbReference type="Gene3D" id="3.40.605.10">
    <property type="entry name" value="Aldehyde Dehydrogenase, Chain A, domain 1"/>
    <property type="match status" value="1"/>
</dbReference>
<dbReference type="Pfam" id="PF00171">
    <property type="entry name" value="Aldedh"/>
    <property type="match status" value="1"/>
</dbReference>
<evidence type="ECO:0000256" key="1">
    <source>
        <dbReference type="ARBA" id="ARBA00004985"/>
    </source>
</evidence>
<dbReference type="GO" id="GO:0050661">
    <property type="term" value="F:NADP binding"/>
    <property type="evidence" value="ECO:0007669"/>
    <property type="project" value="InterPro"/>
</dbReference>
<dbReference type="InterPro" id="IPR016163">
    <property type="entry name" value="Ald_DH_C"/>
</dbReference>
<keyword evidence="10" id="KW-1185">Reference proteome</keyword>
<evidence type="ECO:0000256" key="7">
    <source>
        <dbReference type="HAMAP-Rule" id="MF_00412"/>
    </source>
</evidence>
<dbReference type="PIRSF" id="PIRSF000151">
    <property type="entry name" value="GPR"/>
    <property type="match status" value="1"/>
</dbReference>
<comment type="catalytic activity">
    <reaction evidence="6 7">
        <text>L-glutamate 5-semialdehyde + phosphate + NADP(+) = L-glutamyl 5-phosphate + NADPH + H(+)</text>
        <dbReference type="Rhea" id="RHEA:19541"/>
        <dbReference type="ChEBI" id="CHEBI:15378"/>
        <dbReference type="ChEBI" id="CHEBI:43474"/>
        <dbReference type="ChEBI" id="CHEBI:57783"/>
        <dbReference type="ChEBI" id="CHEBI:58066"/>
        <dbReference type="ChEBI" id="CHEBI:58274"/>
        <dbReference type="ChEBI" id="CHEBI:58349"/>
        <dbReference type="EC" id="1.2.1.41"/>
    </reaction>
</comment>
<evidence type="ECO:0000313" key="10">
    <source>
        <dbReference type="Proteomes" id="UP000199306"/>
    </source>
</evidence>
<comment type="function">
    <text evidence="7">Catalyzes the NADPH-dependent reduction of L-glutamate 5-phosphate into L-glutamate 5-semialdehyde and phosphate. The product spontaneously undergoes cyclization to form 1-pyrroline-5-carboxylate.</text>
</comment>
<gene>
    <name evidence="7" type="primary">proA</name>
    <name evidence="9" type="ORF">SAMN04515674_102228</name>
</gene>
<dbReference type="PANTHER" id="PTHR11063">
    <property type="entry name" value="GLUTAMATE SEMIALDEHYDE DEHYDROGENASE"/>
    <property type="match status" value="1"/>
</dbReference>
<dbReference type="Proteomes" id="UP000199306">
    <property type="component" value="Unassembled WGS sequence"/>
</dbReference>
<dbReference type="InterPro" id="IPR000965">
    <property type="entry name" value="GPR_dom"/>
</dbReference>